<evidence type="ECO:0008006" key="3">
    <source>
        <dbReference type="Google" id="ProtNLM"/>
    </source>
</evidence>
<keyword evidence="2" id="KW-1185">Reference proteome</keyword>
<gene>
    <name evidence="1" type="ORF">ACFQ1M_17985</name>
</gene>
<evidence type="ECO:0000313" key="2">
    <source>
        <dbReference type="Proteomes" id="UP001596978"/>
    </source>
</evidence>
<organism evidence="1 2">
    <name type="scientific">Sungkyunkwania multivorans</name>
    <dbReference type="NCBI Taxonomy" id="1173618"/>
    <lineage>
        <taxon>Bacteria</taxon>
        <taxon>Pseudomonadati</taxon>
        <taxon>Bacteroidota</taxon>
        <taxon>Flavobacteriia</taxon>
        <taxon>Flavobacteriales</taxon>
        <taxon>Flavobacteriaceae</taxon>
        <taxon>Sungkyunkwania</taxon>
    </lineage>
</organism>
<protein>
    <recommendedName>
        <fullName evidence="3">Class I SAM-dependent methyltransferase</fullName>
    </recommendedName>
</protein>
<name>A0ABW3D239_9FLAO</name>
<dbReference type="SUPFAM" id="SSF53335">
    <property type="entry name" value="S-adenosyl-L-methionine-dependent methyltransferases"/>
    <property type="match status" value="1"/>
</dbReference>
<evidence type="ECO:0000313" key="1">
    <source>
        <dbReference type="EMBL" id="MFD0864110.1"/>
    </source>
</evidence>
<dbReference type="InterPro" id="IPR029063">
    <property type="entry name" value="SAM-dependent_MTases_sf"/>
</dbReference>
<accession>A0ABW3D239</accession>
<sequence length="243" mass="27927">MSIIKKIKELGRLDSYFNKTNRNSYDTLSSLLIHRLFPKGTILPFTPFSLNPNTILHVINEIQLNKRRSIIEFGSGISTIVLAKFIKENKIDAQVVAVEENESWANYIKAELKKYDCEKFASVLHVPLAPCKTKGHTGSWHDVPLLKESIKGKTFDLMIVDGPGAYEEKEIRYPAAIEMIDYFERDFVIFLDDIRRKGEQHIYKKWKQFLATQGHKVQGDIIDSKVYAVIQCGEGFSTYPMSY</sequence>
<dbReference type="Proteomes" id="UP001596978">
    <property type="component" value="Unassembled WGS sequence"/>
</dbReference>
<dbReference type="RefSeq" id="WP_386411136.1">
    <property type="nucleotide sequence ID" value="NZ_JBHTJH010000025.1"/>
</dbReference>
<comment type="caution">
    <text evidence="1">The sequence shown here is derived from an EMBL/GenBank/DDBJ whole genome shotgun (WGS) entry which is preliminary data.</text>
</comment>
<proteinExistence type="predicted"/>
<dbReference type="Gene3D" id="3.40.50.150">
    <property type="entry name" value="Vaccinia Virus protein VP39"/>
    <property type="match status" value="1"/>
</dbReference>
<reference evidence="2" key="1">
    <citation type="journal article" date="2019" name="Int. J. Syst. Evol. Microbiol.">
        <title>The Global Catalogue of Microorganisms (GCM) 10K type strain sequencing project: providing services to taxonomists for standard genome sequencing and annotation.</title>
        <authorList>
            <consortium name="The Broad Institute Genomics Platform"/>
            <consortium name="The Broad Institute Genome Sequencing Center for Infectious Disease"/>
            <person name="Wu L."/>
            <person name="Ma J."/>
        </authorList>
    </citation>
    <scope>NUCLEOTIDE SEQUENCE [LARGE SCALE GENOMIC DNA]</scope>
    <source>
        <strain evidence="2">CCUG 62952</strain>
    </source>
</reference>
<dbReference type="EMBL" id="JBHTJH010000025">
    <property type="protein sequence ID" value="MFD0864110.1"/>
    <property type="molecule type" value="Genomic_DNA"/>
</dbReference>